<evidence type="ECO:0000256" key="1">
    <source>
        <dbReference type="SAM" id="MobiDB-lite"/>
    </source>
</evidence>
<dbReference type="AlphaFoldDB" id="A0ABC8RBA7"/>
<evidence type="ECO:0000313" key="3">
    <source>
        <dbReference type="Proteomes" id="UP001642360"/>
    </source>
</evidence>
<dbReference type="EMBL" id="CAUOFW020001192">
    <property type="protein sequence ID" value="CAK9142043.1"/>
    <property type="molecule type" value="Genomic_DNA"/>
</dbReference>
<accession>A0ABC8RBA7</accession>
<dbReference type="Proteomes" id="UP001642360">
    <property type="component" value="Unassembled WGS sequence"/>
</dbReference>
<comment type="caution">
    <text evidence="2">The sequence shown here is derived from an EMBL/GenBank/DDBJ whole genome shotgun (WGS) entry which is preliminary data.</text>
</comment>
<proteinExistence type="predicted"/>
<name>A0ABC8RBA7_9AQUA</name>
<gene>
    <name evidence="2" type="ORF">ILEXP_LOCUS9680</name>
</gene>
<feature type="region of interest" description="Disordered" evidence="1">
    <location>
        <begin position="1"/>
        <end position="30"/>
    </location>
</feature>
<protein>
    <submittedName>
        <fullName evidence="2">Uncharacterized protein</fullName>
    </submittedName>
</protein>
<organism evidence="2 3">
    <name type="scientific">Ilex paraguariensis</name>
    <name type="common">yerba mate</name>
    <dbReference type="NCBI Taxonomy" id="185542"/>
    <lineage>
        <taxon>Eukaryota</taxon>
        <taxon>Viridiplantae</taxon>
        <taxon>Streptophyta</taxon>
        <taxon>Embryophyta</taxon>
        <taxon>Tracheophyta</taxon>
        <taxon>Spermatophyta</taxon>
        <taxon>Magnoliopsida</taxon>
        <taxon>eudicotyledons</taxon>
        <taxon>Gunneridae</taxon>
        <taxon>Pentapetalae</taxon>
        <taxon>asterids</taxon>
        <taxon>campanulids</taxon>
        <taxon>Aquifoliales</taxon>
        <taxon>Aquifoliaceae</taxon>
        <taxon>Ilex</taxon>
    </lineage>
</organism>
<feature type="compositionally biased region" description="Polar residues" evidence="1">
    <location>
        <begin position="1"/>
        <end position="16"/>
    </location>
</feature>
<evidence type="ECO:0000313" key="2">
    <source>
        <dbReference type="EMBL" id="CAK9142043.1"/>
    </source>
</evidence>
<reference evidence="2 3" key="1">
    <citation type="submission" date="2024-02" db="EMBL/GenBank/DDBJ databases">
        <authorList>
            <person name="Vignale AGUSTIN F."/>
            <person name="Sosa J E."/>
            <person name="Modenutti C."/>
        </authorList>
    </citation>
    <scope>NUCLEOTIDE SEQUENCE [LARGE SCALE GENOMIC DNA]</scope>
</reference>
<keyword evidence="3" id="KW-1185">Reference proteome</keyword>
<sequence length="63" mass="7050">MDAGLQMNSQLRQNDLPNGARIDDKGKLSSYPPLTVNPCARAKVIRSIFLLIIPWFKVVNLVI</sequence>